<evidence type="ECO:0000313" key="4">
    <source>
        <dbReference type="Proteomes" id="UP001162741"/>
    </source>
</evidence>
<reference evidence="3" key="1">
    <citation type="submission" date="2022-10" db="EMBL/GenBank/DDBJ databases">
        <title>Chitinophaga sp. nov., isolated from soil.</title>
        <authorList>
            <person name="Jeon C.O."/>
        </authorList>
    </citation>
    <scope>NUCLEOTIDE SEQUENCE</scope>
    <source>
        <strain evidence="3">R8</strain>
    </source>
</reference>
<proteinExistence type="predicted"/>
<protein>
    <recommendedName>
        <fullName evidence="5">Zinc-finger domain-containing protein</fullName>
    </recommendedName>
</protein>
<keyword evidence="2" id="KW-1133">Transmembrane helix</keyword>
<evidence type="ECO:0000256" key="1">
    <source>
        <dbReference type="SAM" id="MobiDB-lite"/>
    </source>
</evidence>
<evidence type="ECO:0000256" key="2">
    <source>
        <dbReference type="SAM" id="Phobius"/>
    </source>
</evidence>
<dbReference type="RefSeq" id="WP_244836651.1">
    <property type="nucleotide sequence ID" value="NZ_CP107006.1"/>
</dbReference>
<keyword evidence="4" id="KW-1185">Reference proteome</keyword>
<feature type="compositionally biased region" description="Polar residues" evidence="1">
    <location>
        <begin position="231"/>
        <end position="242"/>
    </location>
</feature>
<feature type="region of interest" description="Disordered" evidence="1">
    <location>
        <begin position="221"/>
        <end position="245"/>
    </location>
</feature>
<sequence length="266" mass="29610">MDINISNYEEYLLSYIDGELAGNELAALKAFLERHPAIKQELTLLESTRLKPEESGFSFGNKAMLYRGGPVNMGNYETYLLSYIDNELSPEDRQLFEQFVRQHPQVKQEMLLWNATRQHPDTSIVFENKALLYRQTTRTRTLRPVYWWSAAAAIVAGLLVWQLPREASPVVAPQVAAVQQEDHTPAATPEVAVTQPRPEEQEVTAPKTTLKTKPATNVVVAKADKSEDKTSVTPTAPLTASVSAPEPKLVTTEIVATKPPKTGKLL</sequence>
<evidence type="ECO:0000313" key="3">
    <source>
        <dbReference type="EMBL" id="UYQ92987.1"/>
    </source>
</evidence>
<gene>
    <name evidence="3" type="ORF">MKQ68_23180</name>
</gene>
<evidence type="ECO:0008006" key="5">
    <source>
        <dbReference type="Google" id="ProtNLM"/>
    </source>
</evidence>
<dbReference type="EMBL" id="CP107006">
    <property type="protein sequence ID" value="UYQ92987.1"/>
    <property type="molecule type" value="Genomic_DNA"/>
</dbReference>
<organism evidence="3 4">
    <name type="scientific">Chitinophaga horti</name>
    <dbReference type="NCBI Taxonomy" id="2920382"/>
    <lineage>
        <taxon>Bacteria</taxon>
        <taxon>Pseudomonadati</taxon>
        <taxon>Bacteroidota</taxon>
        <taxon>Chitinophagia</taxon>
        <taxon>Chitinophagales</taxon>
        <taxon>Chitinophagaceae</taxon>
        <taxon>Chitinophaga</taxon>
    </lineage>
</organism>
<name>A0ABY6J454_9BACT</name>
<dbReference type="Proteomes" id="UP001162741">
    <property type="component" value="Chromosome"/>
</dbReference>
<keyword evidence="2" id="KW-0812">Transmembrane</keyword>
<feature type="transmembrane region" description="Helical" evidence="2">
    <location>
        <begin position="145"/>
        <end position="163"/>
    </location>
</feature>
<accession>A0ABY6J454</accession>
<keyword evidence="2" id="KW-0472">Membrane</keyword>